<feature type="compositionally biased region" description="Low complexity" evidence="1">
    <location>
        <begin position="65"/>
        <end position="77"/>
    </location>
</feature>
<dbReference type="InterPro" id="IPR029526">
    <property type="entry name" value="PGBD"/>
</dbReference>
<comment type="caution">
    <text evidence="3">The sequence shown here is derived from an EMBL/GenBank/DDBJ whole genome shotgun (WGS) entry which is preliminary data.</text>
</comment>
<feature type="region of interest" description="Disordered" evidence="1">
    <location>
        <begin position="1"/>
        <end position="192"/>
    </location>
</feature>
<name>A0AAW2B9Z3_CULAL</name>
<protein>
    <recommendedName>
        <fullName evidence="2">PiggyBac transposable element-derived protein domain-containing protein</fullName>
    </recommendedName>
</protein>
<dbReference type="AlphaFoldDB" id="A0AAW2B9Z3"/>
<gene>
    <name evidence="3" type="ORF">ABG768_001386</name>
</gene>
<feature type="compositionally biased region" description="Low complexity" evidence="1">
    <location>
        <begin position="107"/>
        <end position="119"/>
    </location>
</feature>
<evidence type="ECO:0000313" key="3">
    <source>
        <dbReference type="EMBL" id="KAK9981862.1"/>
    </source>
</evidence>
<feature type="domain" description="PiggyBac transposable element-derived protein" evidence="2">
    <location>
        <begin position="212"/>
        <end position="584"/>
    </location>
</feature>
<dbReference type="EMBL" id="JAWDJR010000001">
    <property type="protein sequence ID" value="KAK9981862.1"/>
    <property type="molecule type" value="Genomic_DNA"/>
</dbReference>
<dbReference type="PANTHER" id="PTHR46599">
    <property type="entry name" value="PIGGYBAC TRANSPOSABLE ELEMENT-DERIVED PROTEIN 4"/>
    <property type="match status" value="1"/>
</dbReference>
<sequence length="687" mass="78095">MASSKRFTAEQALEQLLESDEENSGADSFYTDDEVFYQDGEDPFEDCTSSTPATAPQLPPRRRWSQPSTSSTPATAPQLPPRRRWSQPSTSSTPATAPQLPPRRRLSQPSTSSTPATAPQLPPRRRLSQPSTSSTPATAPQLPPRRETLTRRHSTESVQRPTLSRSRSRSPHRTRPEQHWKTENNPDVAPILPRFAPARPPGVQLDKSKVYSPLDLFQLFFSNNVIRKLCSNTNKQATKRISEGLKFKWTDVTPTDFLKYLALVIFMGLLKLGSVKAYWRQKNIFSVPFPKKVMPRDRWLSISSNVHMSDPAEDVVNDSKKGTSDHDPLFRLKPLMTDIMEACKSFYQPQKNLAIDERMVATKAKTGMTQYIKDKPTKWGFKLFILADSSNGYTSSFTVYTGKAKFPTGFGLSYDAVVGLLDKAHLGSGYHIYCDNFYTSPQLFRHLSSLHFRACGTYRQGRKDTPKSTVNALSKKSQRGTIRWIRDDDLLFVKWMDTREVSICSTIHQAYTSEKVTRRQKKTDGTWEKVRIPVPTPVVEYNKHMGGVDLSDQLIQYTSAHHKAHRWYKTMFLHFVDIATCNSYILHKELCKEQNTTPLTHRDFMEELCAQLAGVTTEDADRTTHHTPLPIAPLDPANPAHKPADVRKYCEHCKASKVYNKTPWQCGACQVPLCNFLERPCFAHWHA</sequence>
<feature type="compositionally biased region" description="Basic and acidic residues" evidence="1">
    <location>
        <begin position="144"/>
        <end position="155"/>
    </location>
</feature>
<keyword evidence="4" id="KW-1185">Reference proteome</keyword>
<feature type="compositionally biased region" description="Acidic residues" evidence="1">
    <location>
        <begin position="17"/>
        <end position="45"/>
    </location>
</feature>
<feature type="compositionally biased region" description="Basic and acidic residues" evidence="1">
    <location>
        <begin position="174"/>
        <end position="184"/>
    </location>
</feature>
<accession>A0AAW2B9Z3</accession>
<proteinExistence type="predicted"/>
<reference evidence="3 4" key="1">
    <citation type="submission" date="2024-05" db="EMBL/GenBank/DDBJ databases">
        <title>A high-quality chromosomal-level genome assembly of Topmouth culter (Culter alburnus).</title>
        <authorList>
            <person name="Zhao H."/>
        </authorList>
    </citation>
    <scope>NUCLEOTIDE SEQUENCE [LARGE SCALE GENOMIC DNA]</scope>
    <source>
        <strain evidence="3">CATC2023</strain>
        <tissue evidence="3">Muscle</tissue>
    </source>
</reference>
<dbReference type="Proteomes" id="UP001479290">
    <property type="component" value="Unassembled WGS sequence"/>
</dbReference>
<organism evidence="3 4">
    <name type="scientific">Culter alburnus</name>
    <name type="common">Topmouth culter</name>
    <dbReference type="NCBI Taxonomy" id="194366"/>
    <lineage>
        <taxon>Eukaryota</taxon>
        <taxon>Metazoa</taxon>
        <taxon>Chordata</taxon>
        <taxon>Craniata</taxon>
        <taxon>Vertebrata</taxon>
        <taxon>Euteleostomi</taxon>
        <taxon>Actinopterygii</taxon>
        <taxon>Neopterygii</taxon>
        <taxon>Teleostei</taxon>
        <taxon>Ostariophysi</taxon>
        <taxon>Cypriniformes</taxon>
        <taxon>Xenocyprididae</taxon>
        <taxon>Xenocypridinae</taxon>
        <taxon>Culter</taxon>
    </lineage>
</organism>
<evidence type="ECO:0000256" key="1">
    <source>
        <dbReference type="SAM" id="MobiDB-lite"/>
    </source>
</evidence>
<feature type="compositionally biased region" description="Low complexity" evidence="1">
    <location>
        <begin position="86"/>
        <end position="98"/>
    </location>
</feature>
<dbReference type="PANTHER" id="PTHR46599:SF3">
    <property type="entry name" value="PIGGYBAC TRANSPOSABLE ELEMENT-DERIVED PROTEIN 4"/>
    <property type="match status" value="1"/>
</dbReference>
<evidence type="ECO:0000313" key="4">
    <source>
        <dbReference type="Proteomes" id="UP001479290"/>
    </source>
</evidence>
<evidence type="ECO:0000259" key="2">
    <source>
        <dbReference type="Pfam" id="PF13843"/>
    </source>
</evidence>
<dbReference type="Pfam" id="PF13843">
    <property type="entry name" value="DDE_Tnp_1_7"/>
    <property type="match status" value="1"/>
</dbReference>
<feature type="compositionally biased region" description="Low complexity" evidence="1">
    <location>
        <begin position="128"/>
        <end position="140"/>
    </location>
</feature>